<evidence type="ECO:0000256" key="1">
    <source>
        <dbReference type="SAM" id="MobiDB-lite"/>
    </source>
</evidence>
<dbReference type="InterPro" id="IPR052689">
    <property type="entry name" value="FA_core_complex_assoc"/>
</dbReference>
<feature type="compositionally biased region" description="Polar residues" evidence="1">
    <location>
        <begin position="291"/>
        <end position="310"/>
    </location>
</feature>
<evidence type="ECO:0000313" key="3">
    <source>
        <dbReference type="Proteomes" id="UP000085678"/>
    </source>
</evidence>
<dbReference type="GeneID" id="106158990"/>
<dbReference type="GO" id="GO:0043130">
    <property type="term" value="F:ubiquitin binding"/>
    <property type="evidence" value="ECO:0007669"/>
    <property type="project" value="InterPro"/>
</dbReference>
<feature type="domain" description="UBZ2-type" evidence="2">
    <location>
        <begin position="324"/>
        <end position="360"/>
    </location>
</feature>
<dbReference type="Pfam" id="PF15750">
    <property type="entry name" value="UBZ_FAAP20"/>
    <property type="match status" value="1"/>
</dbReference>
<keyword evidence="3" id="KW-1185">Reference proteome</keyword>
<dbReference type="OrthoDB" id="10063431at2759"/>
<dbReference type="Proteomes" id="UP000085678">
    <property type="component" value="Unplaced"/>
</dbReference>
<dbReference type="InterPro" id="IPR031490">
    <property type="entry name" value="UBZ2_FAAP20"/>
</dbReference>
<dbReference type="InParanoid" id="A0A1S3HZR9"/>
<reference evidence="4" key="1">
    <citation type="submission" date="2025-08" db="UniProtKB">
        <authorList>
            <consortium name="RefSeq"/>
        </authorList>
    </citation>
    <scope>IDENTIFICATION</scope>
    <source>
        <tissue evidence="4">Gonads</tissue>
    </source>
</reference>
<protein>
    <submittedName>
        <fullName evidence="4">Uncharacterized protein LOC106158990 isoform X1</fullName>
    </submittedName>
</protein>
<dbReference type="PANTHER" id="PTHR37862:SF1">
    <property type="entry name" value="FANCONI ANEMIA CORE COMPLEX-ASSOCIATED PROTEIN 20"/>
    <property type="match status" value="1"/>
</dbReference>
<name>A0A1S3HZR9_LINAN</name>
<proteinExistence type="predicted"/>
<dbReference type="PROSITE" id="PS51906">
    <property type="entry name" value="ZF_UBZ2"/>
    <property type="match status" value="1"/>
</dbReference>
<dbReference type="PROSITE" id="PS51257">
    <property type="entry name" value="PROKAR_LIPOPROTEIN"/>
    <property type="match status" value="1"/>
</dbReference>
<evidence type="ECO:0000313" key="4">
    <source>
        <dbReference type="RefSeq" id="XP_013390589.1"/>
    </source>
</evidence>
<dbReference type="RefSeq" id="XP_013390589.1">
    <property type="nucleotide sequence ID" value="XM_013535135.1"/>
</dbReference>
<sequence length="360" mass="40086">MRTLSFVTPTLSGSCVFRKEAPSPDVTTTWYGDRHISGQMAEVTKRKKLSLKQAKVKKNFSAVLTTGSDDQQEIKRQKLNTVVKTVPSDSDSVSEEVSLCPDLVSVRNFLRTHRWPQSSPGQQALPAWAQVQNEEDKSLNESQIKKDTFSHKVRKEDILNNWKPLPKACMSCLSRQKFSRSEFTAAHSGPGETCLQLGGKNLRLEQKETLKKKERDNGHKLQYPNVRGTILLHPIAEKIERKETTSQVVDAVSGLKETNSEPSKFTSSLRKSSSSLSGANCALVATISPPRGTSSSQKLKSSGRENQSYDQNEEGQDTKKVRPLDACPLCQMKFETSWSQMDIDGHIAACLASSEDDVQW</sequence>
<organism evidence="3 4">
    <name type="scientific">Lingula anatina</name>
    <name type="common">Brachiopod</name>
    <name type="synonym">Lingula unguis</name>
    <dbReference type="NCBI Taxonomy" id="7574"/>
    <lineage>
        <taxon>Eukaryota</taxon>
        <taxon>Metazoa</taxon>
        <taxon>Spiralia</taxon>
        <taxon>Lophotrochozoa</taxon>
        <taxon>Brachiopoda</taxon>
        <taxon>Linguliformea</taxon>
        <taxon>Lingulata</taxon>
        <taxon>Lingulida</taxon>
        <taxon>Linguloidea</taxon>
        <taxon>Lingulidae</taxon>
        <taxon>Lingula</taxon>
    </lineage>
</organism>
<accession>A0A1S3HZR9</accession>
<gene>
    <name evidence="4" type="primary">LOC106158990</name>
</gene>
<evidence type="ECO:0000259" key="2">
    <source>
        <dbReference type="PROSITE" id="PS51906"/>
    </source>
</evidence>
<feature type="region of interest" description="Disordered" evidence="1">
    <location>
        <begin position="286"/>
        <end position="320"/>
    </location>
</feature>
<dbReference type="PANTHER" id="PTHR37862">
    <property type="entry name" value="FANCONI ANEMIA CORE COMPLEX-ASSOCIATED PROTEIN 20"/>
    <property type="match status" value="1"/>
</dbReference>
<dbReference type="KEGG" id="lak:106158990"/>
<dbReference type="AlphaFoldDB" id="A0A1S3HZR9"/>